<accession>A0A143BM11</accession>
<feature type="chain" id="PRO_5007506587" evidence="1">
    <location>
        <begin position="25"/>
        <end position="687"/>
    </location>
</feature>
<dbReference type="EMBL" id="CP011454">
    <property type="protein sequence ID" value="AMW05484.1"/>
    <property type="molecule type" value="Genomic_DNA"/>
</dbReference>
<dbReference type="Proteomes" id="UP000076404">
    <property type="component" value="Chromosome"/>
</dbReference>
<organism evidence="2 3">
    <name type="scientific">Gemmatimonas phototrophica</name>
    <dbReference type="NCBI Taxonomy" id="1379270"/>
    <lineage>
        <taxon>Bacteria</taxon>
        <taxon>Pseudomonadati</taxon>
        <taxon>Gemmatimonadota</taxon>
        <taxon>Gemmatimonadia</taxon>
        <taxon>Gemmatimonadales</taxon>
        <taxon>Gemmatimonadaceae</taxon>
        <taxon>Gemmatimonas</taxon>
    </lineage>
</organism>
<dbReference type="CDD" id="cd09604">
    <property type="entry name" value="M1_APN_like"/>
    <property type="match status" value="1"/>
</dbReference>
<sequence>MQPSPLRAAVLAVLVSVAPLPAMQAPARTPSTASTTSVPPRAVRRDIPLTNAIRKAMAAGTRDSTGRPGTRYWQLRTDYAIDVSLDPASARLTGKARITLHNSSPDALASIGLRLDPNHFLGNAPHAAPWTPAEVTDGMVISRMTVNGKAVNVAGAVVGGAEGARAIQTQQQSAAAAAAENTLLNARSTNARVRLGTPIAAGARAVLEVEWSHKLPGGPGTGHRMTQRWADSLFQPTQWYPRVAVYDDLRGWDSELYLGPSEFYNNFGSFDVNIDVPAGWIVSGTGVLQNPNDVLTAKARAQLTKVTQSDDITTIVGPEEVGPGQATATSTTGRLTWRFHADTVNDFAWATARKFVWQATRATIPGKGAVPVHMVYLPGRANLYAKAGPVTRHALEFYSKLWFPYQFPQLTLQDGPSSGMEYPMVINSNVGAADHETGHMWWPMVVGNNETWYGWMDEGFNQYMNILSDADAEGKPPVLDGEGQKYGGISGNEAEPPMMWNANYAGPQYYGFTTYSKTPLMLSALGGIVGDSAVQRAHREWATTWMFKHPSPWDYMFFMNKALGRDLGWFWYSWLFTTESVDHRIAKVTPMGIRTRVLVAHDGQMPAPVVLDVTFAPAGAAIRPMKNAVMLNATTARVTVPVEVWFDGRRQHAVDLMFGSRPIESVTLDPQRRFPDRNPADNRWTRK</sequence>
<reference evidence="2 3" key="1">
    <citation type="journal article" date="2014" name="Proc. Natl. Acad. Sci. U.S.A.">
        <title>Functional type 2 photosynthetic reaction centers found in the rare bacterial phylum Gemmatimonadetes.</title>
        <authorList>
            <person name="Zeng Y."/>
            <person name="Feng F."/>
            <person name="Medova H."/>
            <person name="Dean J."/>
            <person name="Koblizek M."/>
        </authorList>
    </citation>
    <scope>NUCLEOTIDE SEQUENCE [LARGE SCALE GENOMIC DNA]</scope>
    <source>
        <strain evidence="2 3">AP64</strain>
    </source>
</reference>
<dbReference type="eggNOG" id="COG0308">
    <property type="taxonomic scope" value="Bacteria"/>
</dbReference>
<dbReference type="RefSeq" id="WP_026848820.1">
    <property type="nucleotide sequence ID" value="NZ_CP011454.1"/>
</dbReference>
<dbReference type="GO" id="GO:0004177">
    <property type="term" value="F:aminopeptidase activity"/>
    <property type="evidence" value="ECO:0007669"/>
    <property type="project" value="UniProtKB-KW"/>
</dbReference>
<dbReference type="AlphaFoldDB" id="A0A143BM11"/>
<keyword evidence="2" id="KW-0645">Protease</keyword>
<evidence type="ECO:0000256" key="1">
    <source>
        <dbReference type="SAM" id="SignalP"/>
    </source>
</evidence>
<evidence type="ECO:0000313" key="2">
    <source>
        <dbReference type="EMBL" id="AMW05484.1"/>
    </source>
</evidence>
<keyword evidence="3" id="KW-1185">Reference proteome</keyword>
<keyword evidence="2" id="KW-0378">Hydrolase</keyword>
<dbReference type="KEGG" id="gph:GEMMAAP_13050"/>
<proteinExistence type="predicted"/>
<dbReference type="Gene3D" id="1.10.390.10">
    <property type="entry name" value="Neutral Protease Domain 2"/>
    <property type="match status" value="1"/>
</dbReference>
<keyword evidence="2" id="KW-0031">Aminopeptidase</keyword>
<gene>
    <name evidence="2" type="ORF">GEMMAAP_13050</name>
</gene>
<keyword evidence="1" id="KW-0732">Signal</keyword>
<dbReference type="InterPro" id="IPR027268">
    <property type="entry name" value="Peptidase_M4/M1_CTD_sf"/>
</dbReference>
<evidence type="ECO:0000313" key="3">
    <source>
        <dbReference type="Proteomes" id="UP000076404"/>
    </source>
</evidence>
<reference evidence="2 3" key="2">
    <citation type="journal article" date="2016" name="Environ. Microbiol. Rep.">
        <title>Metagenomic evidence for the presence of phototrophic Gemmatimonadetes bacteria in diverse environments.</title>
        <authorList>
            <person name="Zeng Y."/>
            <person name="Baumbach J."/>
            <person name="Barbosa E.G."/>
            <person name="Azevedo V."/>
            <person name="Zhang C."/>
            <person name="Koblizek M."/>
        </authorList>
    </citation>
    <scope>NUCLEOTIDE SEQUENCE [LARGE SCALE GENOMIC DNA]</scope>
    <source>
        <strain evidence="2 3">AP64</strain>
    </source>
</reference>
<dbReference type="SUPFAM" id="SSF55486">
    <property type="entry name" value="Metalloproteases ('zincins'), catalytic domain"/>
    <property type="match status" value="1"/>
</dbReference>
<dbReference type="OrthoDB" id="9814383at2"/>
<protein>
    <submittedName>
        <fullName evidence="2">Aminopeptidase</fullName>
    </submittedName>
</protein>
<name>A0A143BM11_9BACT</name>
<dbReference type="STRING" id="1379270.GEMMAAP_13050"/>
<feature type="signal peptide" evidence="1">
    <location>
        <begin position="1"/>
        <end position="24"/>
    </location>
</feature>